<name>A0ABP0L501_9DINO</name>
<keyword evidence="3" id="KW-1185">Reference proteome</keyword>
<reference evidence="2 3" key="1">
    <citation type="submission" date="2024-02" db="EMBL/GenBank/DDBJ databases">
        <authorList>
            <person name="Chen Y."/>
            <person name="Shah S."/>
            <person name="Dougan E. K."/>
            <person name="Thang M."/>
            <person name="Chan C."/>
        </authorList>
    </citation>
    <scope>NUCLEOTIDE SEQUENCE [LARGE SCALE GENOMIC DNA]</scope>
</reference>
<gene>
    <name evidence="2" type="ORF">CCMP2556_LOCUS19007</name>
</gene>
<feature type="compositionally biased region" description="Basic and acidic residues" evidence="1">
    <location>
        <begin position="1"/>
        <end position="11"/>
    </location>
</feature>
<evidence type="ECO:0000256" key="1">
    <source>
        <dbReference type="SAM" id="MobiDB-lite"/>
    </source>
</evidence>
<accession>A0ABP0L501</accession>
<sequence length="106" mass="11515">MTKQTTAEEKNSQSINSPGGLMAATLGEESVFAPAMAVDGHRRNARRATYWMTEGNVRPSQLRTVQLAYLGGNKLLVQTKVGHCGVDRFIGVSKSQEQPDQTSFCA</sequence>
<organism evidence="2 3">
    <name type="scientific">Durusdinium trenchii</name>
    <dbReference type="NCBI Taxonomy" id="1381693"/>
    <lineage>
        <taxon>Eukaryota</taxon>
        <taxon>Sar</taxon>
        <taxon>Alveolata</taxon>
        <taxon>Dinophyceae</taxon>
        <taxon>Suessiales</taxon>
        <taxon>Symbiodiniaceae</taxon>
        <taxon>Durusdinium</taxon>
    </lineage>
</organism>
<proteinExistence type="predicted"/>
<comment type="caution">
    <text evidence="2">The sequence shown here is derived from an EMBL/GenBank/DDBJ whole genome shotgun (WGS) entry which is preliminary data.</text>
</comment>
<dbReference type="EMBL" id="CAXAMN010011001">
    <property type="protein sequence ID" value="CAK9033294.1"/>
    <property type="molecule type" value="Genomic_DNA"/>
</dbReference>
<evidence type="ECO:0000313" key="3">
    <source>
        <dbReference type="Proteomes" id="UP001642484"/>
    </source>
</evidence>
<evidence type="ECO:0000313" key="2">
    <source>
        <dbReference type="EMBL" id="CAK9033294.1"/>
    </source>
</evidence>
<protein>
    <submittedName>
        <fullName evidence="2">Uncharacterized protein</fullName>
    </submittedName>
</protein>
<dbReference type="Proteomes" id="UP001642484">
    <property type="component" value="Unassembled WGS sequence"/>
</dbReference>
<feature type="region of interest" description="Disordered" evidence="1">
    <location>
        <begin position="1"/>
        <end position="20"/>
    </location>
</feature>